<protein>
    <submittedName>
        <fullName evidence="1">Uncharacterized protein</fullName>
    </submittedName>
</protein>
<dbReference type="GO" id="GO:0004611">
    <property type="term" value="F:phosphoenolpyruvate carboxykinase activity"/>
    <property type="evidence" value="ECO:0007669"/>
    <property type="project" value="InterPro"/>
</dbReference>
<proteinExistence type="predicted"/>
<evidence type="ECO:0000313" key="1">
    <source>
        <dbReference type="EMBL" id="GAG26481.1"/>
    </source>
</evidence>
<gene>
    <name evidence="1" type="ORF">S01H1_50001</name>
</gene>
<sequence>MNIDCEGVKYVYTNINGYKVKVPQKIPGEKIGSLQCTKYEKSGTTNGRFIFLFSELNPEWGNNREKSLKTEALSFKKYDILEPIFRVVDPKMAAALDSACESIITSAVSAQKPGTRVRSYAATDFMAREQSHQALLKLKMYNDMGLDIDGELAFFINNAGFVGEYDFDGKQVKKLDENGNPIPKKDNETGEILCNELGEIKYVGRGEGIKVADSKQLIDLIEHRKIENWIRHPVFGYLIPDPMELEGKHDMKDFGKRFNPL</sequence>
<dbReference type="AlphaFoldDB" id="X0XNH7"/>
<dbReference type="EMBL" id="BARS01032197">
    <property type="protein sequence ID" value="GAG26481.1"/>
    <property type="molecule type" value="Genomic_DNA"/>
</dbReference>
<dbReference type="InterPro" id="IPR013035">
    <property type="entry name" value="PEP_carboxykinase_C"/>
</dbReference>
<dbReference type="GO" id="GO:0006094">
    <property type="term" value="P:gluconeogenesis"/>
    <property type="evidence" value="ECO:0007669"/>
    <property type="project" value="InterPro"/>
</dbReference>
<name>X0XNH7_9ZZZZ</name>
<dbReference type="Gene3D" id="3.90.228.20">
    <property type="match status" value="1"/>
</dbReference>
<organism evidence="1">
    <name type="scientific">marine sediment metagenome</name>
    <dbReference type="NCBI Taxonomy" id="412755"/>
    <lineage>
        <taxon>unclassified sequences</taxon>
        <taxon>metagenomes</taxon>
        <taxon>ecological metagenomes</taxon>
    </lineage>
</organism>
<accession>X0XNH7</accession>
<reference evidence="1" key="1">
    <citation type="journal article" date="2014" name="Front. Microbiol.">
        <title>High frequency of phylogenetically diverse reductive dehalogenase-homologous genes in deep subseafloor sedimentary metagenomes.</title>
        <authorList>
            <person name="Kawai M."/>
            <person name="Futagami T."/>
            <person name="Toyoda A."/>
            <person name="Takaki Y."/>
            <person name="Nishi S."/>
            <person name="Hori S."/>
            <person name="Arai W."/>
            <person name="Tsubouchi T."/>
            <person name="Morono Y."/>
            <person name="Uchiyama I."/>
            <person name="Ito T."/>
            <person name="Fujiyama A."/>
            <person name="Inagaki F."/>
            <person name="Takami H."/>
        </authorList>
    </citation>
    <scope>NUCLEOTIDE SEQUENCE</scope>
    <source>
        <strain evidence="1">Expedition CK06-06</strain>
    </source>
</reference>
<feature type="non-terminal residue" evidence="1">
    <location>
        <position position="261"/>
    </location>
</feature>
<dbReference type="GO" id="GO:0017076">
    <property type="term" value="F:purine nucleotide binding"/>
    <property type="evidence" value="ECO:0007669"/>
    <property type="project" value="InterPro"/>
</dbReference>
<comment type="caution">
    <text evidence="1">The sequence shown here is derived from an EMBL/GenBank/DDBJ whole genome shotgun (WGS) entry which is preliminary data.</text>
</comment>